<evidence type="ECO:0000313" key="1">
    <source>
        <dbReference type="EMBL" id="KAH8019393.1"/>
    </source>
</evidence>
<gene>
    <name evidence="1" type="ORF">HPB51_019366</name>
</gene>
<keyword evidence="2" id="KW-1185">Reference proteome</keyword>
<organism evidence="1 2">
    <name type="scientific">Rhipicephalus microplus</name>
    <name type="common">Cattle tick</name>
    <name type="synonym">Boophilus microplus</name>
    <dbReference type="NCBI Taxonomy" id="6941"/>
    <lineage>
        <taxon>Eukaryota</taxon>
        <taxon>Metazoa</taxon>
        <taxon>Ecdysozoa</taxon>
        <taxon>Arthropoda</taxon>
        <taxon>Chelicerata</taxon>
        <taxon>Arachnida</taxon>
        <taxon>Acari</taxon>
        <taxon>Parasitiformes</taxon>
        <taxon>Ixodida</taxon>
        <taxon>Ixodoidea</taxon>
        <taxon>Ixodidae</taxon>
        <taxon>Rhipicephalinae</taxon>
        <taxon>Rhipicephalus</taxon>
        <taxon>Boophilus</taxon>
    </lineage>
</organism>
<sequence>MLLPPSSGDLGAPGLPGCADVPVLMDRPEQSNFRLELREAELRQLDKQIFDVSEDEAVEQELEDAARYREITYAITERQSFLTERGPSLHLRGICYTPLDYIRDTSRNYE</sequence>
<protein>
    <submittedName>
        <fullName evidence="1">Uncharacterized protein</fullName>
    </submittedName>
</protein>
<reference evidence="1" key="2">
    <citation type="submission" date="2021-09" db="EMBL/GenBank/DDBJ databases">
        <authorList>
            <person name="Jia N."/>
            <person name="Wang J."/>
            <person name="Shi W."/>
            <person name="Du L."/>
            <person name="Sun Y."/>
            <person name="Zhan W."/>
            <person name="Jiang J."/>
            <person name="Wang Q."/>
            <person name="Zhang B."/>
            <person name="Ji P."/>
            <person name="Sakyi L.B."/>
            <person name="Cui X."/>
            <person name="Yuan T."/>
            <person name="Jiang B."/>
            <person name="Yang W."/>
            <person name="Lam T.T.-Y."/>
            <person name="Chang Q."/>
            <person name="Ding S."/>
            <person name="Wang X."/>
            <person name="Zhu J."/>
            <person name="Ruan X."/>
            <person name="Zhao L."/>
            <person name="Wei J."/>
            <person name="Que T."/>
            <person name="Du C."/>
            <person name="Cheng J."/>
            <person name="Dai P."/>
            <person name="Han X."/>
            <person name="Huang E."/>
            <person name="Gao Y."/>
            <person name="Liu J."/>
            <person name="Shao H."/>
            <person name="Ye R."/>
            <person name="Li L."/>
            <person name="Wei W."/>
            <person name="Wang X."/>
            <person name="Wang C."/>
            <person name="Huo Q."/>
            <person name="Li W."/>
            <person name="Guo W."/>
            <person name="Chen H."/>
            <person name="Chen S."/>
            <person name="Zhou L."/>
            <person name="Zhou L."/>
            <person name="Ni X."/>
            <person name="Tian J."/>
            <person name="Zhou Y."/>
            <person name="Sheng Y."/>
            <person name="Liu T."/>
            <person name="Pan Y."/>
            <person name="Xia L."/>
            <person name="Li J."/>
            <person name="Zhao F."/>
            <person name="Cao W."/>
        </authorList>
    </citation>
    <scope>NUCLEOTIDE SEQUENCE</scope>
    <source>
        <strain evidence="1">Rmic-2018</strain>
        <tissue evidence="1">Larvae</tissue>
    </source>
</reference>
<comment type="caution">
    <text evidence="1">The sequence shown here is derived from an EMBL/GenBank/DDBJ whole genome shotgun (WGS) entry which is preliminary data.</text>
</comment>
<proteinExistence type="predicted"/>
<name>A0A9J6DBQ6_RHIMP</name>
<reference evidence="1" key="1">
    <citation type="journal article" date="2020" name="Cell">
        <title>Large-Scale Comparative Analyses of Tick Genomes Elucidate Their Genetic Diversity and Vector Capacities.</title>
        <authorList>
            <consortium name="Tick Genome and Microbiome Consortium (TIGMIC)"/>
            <person name="Jia N."/>
            <person name="Wang J."/>
            <person name="Shi W."/>
            <person name="Du L."/>
            <person name="Sun Y."/>
            <person name="Zhan W."/>
            <person name="Jiang J.F."/>
            <person name="Wang Q."/>
            <person name="Zhang B."/>
            <person name="Ji P."/>
            <person name="Bell-Sakyi L."/>
            <person name="Cui X.M."/>
            <person name="Yuan T.T."/>
            <person name="Jiang B.G."/>
            <person name="Yang W.F."/>
            <person name="Lam T.T."/>
            <person name="Chang Q.C."/>
            <person name="Ding S.J."/>
            <person name="Wang X.J."/>
            <person name="Zhu J.G."/>
            <person name="Ruan X.D."/>
            <person name="Zhao L."/>
            <person name="Wei J.T."/>
            <person name="Ye R.Z."/>
            <person name="Que T.C."/>
            <person name="Du C.H."/>
            <person name="Zhou Y.H."/>
            <person name="Cheng J.X."/>
            <person name="Dai P.F."/>
            <person name="Guo W.B."/>
            <person name="Han X.H."/>
            <person name="Huang E.J."/>
            <person name="Li L.F."/>
            <person name="Wei W."/>
            <person name="Gao Y.C."/>
            <person name="Liu J.Z."/>
            <person name="Shao H.Z."/>
            <person name="Wang X."/>
            <person name="Wang C.C."/>
            <person name="Yang T.C."/>
            <person name="Huo Q.B."/>
            <person name="Li W."/>
            <person name="Chen H.Y."/>
            <person name="Chen S.E."/>
            <person name="Zhou L.G."/>
            <person name="Ni X.B."/>
            <person name="Tian J.H."/>
            <person name="Sheng Y."/>
            <person name="Liu T."/>
            <person name="Pan Y.S."/>
            <person name="Xia L.Y."/>
            <person name="Li J."/>
            <person name="Zhao F."/>
            <person name="Cao W.C."/>
        </authorList>
    </citation>
    <scope>NUCLEOTIDE SEQUENCE</scope>
    <source>
        <strain evidence="1">Rmic-2018</strain>
    </source>
</reference>
<dbReference type="Proteomes" id="UP000821866">
    <property type="component" value="Chromosome 8"/>
</dbReference>
<evidence type="ECO:0000313" key="2">
    <source>
        <dbReference type="Proteomes" id="UP000821866"/>
    </source>
</evidence>
<dbReference type="EMBL" id="JABSTU010000010">
    <property type="protein sequence ID" value="KAH8019393.1"/>
    <property type="molecule type" value="Genomic_DNA"/>
</dbReference>
<dbReference type="AlphaFoldDB" id="A0A9J6DBQ6"/>
<accession>A0A9J6DBQ6</accession>